<reference evidence="1" key="2">
    <citation type="journal article" date="2015" name="Fish Shellfish Immunol.">
        <title>Early steps in the European eel (Anguilla anguilla)-Vibrio vulnificus interaction in the gills: Role of the RtxA13 toxin.</title>
        <authorList>
            <person name="Callol A."/>
            <person name="Pajuelo D."/>
            <person name="Ebbesson L."/>
            <person name="Teles M."/>
            <person name="MacKenzie S."/>
            <person name="Amaro C."/>
        </authorList>
    </citation>
    <scope>NUCLEOTIDE SEQUENCE</scope>
</reference>
<accession>A0A0E9XTG2</accession>
<protein>
    <submittedName>
        <fullName evidence="1">Uncharacterized protein</fullName>
    </submittedName>
</protein>
<name>A0A0E9XTG2_ANGAN</name>
<evidence type="ECO:0000313" key="1">
    <source>
        <dbReference type="EMBL" id="JAI05712.1"/>
    </source>
</evidence>
<dbReference type="AlphaFoldDB" id="A0A0E9XTG2"/>
<dbReference type="EMBL" id="GBXM01002866">
    <property type="protein sequence ID" value="JAI05712.1"/>
    <property type="molecule type" value="Transcribed_RNA"/>
</dbReference>
<sequence>MSWGTSWCLGKVNPVWYAYRDNASRITDVPFYVLSLFDDDLGFSFDLWVYKGCRGSGSPLNAPGHHACVAIELRTHLALLYIALVEHCIVVQ</sequence>
<proteinExistence type="predicted"/>
<organism evidence="1">
    <name type="scientific">Anguilla anguilla</name>
    <name type="common">European freshwater eel</name>
    <name type="synonym">Muraena anguilla</name>
    <dbReference type="NCBI Taxonomy" id="7936"/>
    <lineage>
        <taxon>Eukaryota</taxon>
        <taxon>Metazoa</taxon>
        <taxon>Chordata</taxon>
        <taxon>Craniata</taxon>
        <taxon>Vertebrata</taxon>
        <taxon>Euteleostomi</taxon>
        <taxon>Actinopterygii</taxon>
        <taxon>Neopterygii</taxon>
        <taxon>Teleostei</taxon>
        <taxon>Anguilliformes</taxon>
        <taxon>Anguillidae</taxon>
        <taxon>Anguilla</taxon>
    </lineage>
</organism>
<reference evidence="1" key="1">
    <citation type="submission" date="2014-11" db="EMBL/GenBank/DDBJ databases">
        <authorList>
            <person name="Amaro Gonzalez C."/>
        </authorList>
    </citation>
    <scope>NUCLEOTIDE SEQUENCE</scope>
</reference>